<reference evidence="3 4" key="1">
    <citation type="submission" date="2023-07" db="EMBL/GenBank/DDBJ databases">
        <title>Novel species of Thermanaerothrix with wide hydrolytic capabilities.</title>
        <authorList>
            <person name="Zayulina K.S."/>
            <person name="Podosokorskaya O.A."/>
            <person name="Elcheninov A.G."/>
        </authorList>
    </citation>
    <scope>NUCLEOTIDE SEQUENCE [LARGE SCALE GENOMIC DNA]</scope>
    <source>
        <strain evidence="3 4">4228-RoL</strain>
    </source>
</reference>
<protein>
    <submittedName>
        <fullName evidence="3">Extracellular solute-binding protein</fullName>
    </submittedName>
</protein>
<evidence type="ECO:0000313" key="4">
    <source>
        <dbReference type="Proteomes" id="UP001254165"/>
    </source>
</evidence>
<proteinExistence type="predicted"/>
<feature type="signal peptide" evidence="2">
    <location>
        <begin position="1"/>
        <end position="28"/>
    </location>
</feature>
<evidence type="ECO:0000256" key="2">
    <source>
        <dbReference type="SAM" id="SignalP"/>
    </source>
</evidence>
<organism evidence="3 4">
    <name type="scientific">Thermanaerothrix solaris</name>
    <dbReference type="NCBI Taxonomy" id="3058434"/>
    <lineage>
        <taxon>Bacteria</taxon>
        <taxon>Bacillati</taxon>
        <taxon>Chloroflexota</taxon>
        <taxon>Anaerolineae</taxon>
        <taxon>Anaerolineales</taxon>
        <taxon>Anaerolineaceae</taxon>
        <taxon>Thermanaerothrix</taxon>
    </lineage>
</organism>
<dbReference type="Gene3D" id="3.40.190.10">
    <property type="entry name" value="Periplasmic binding protein-like II"/>
    <property type="match status" value="2"/>
</dbReference>
<sequence>MSTKRRWFSLLGVLVLFSLLLAACGAPATTAAPTATQAPVETKAPVAETSEAAPTTAPTEPPAPSVPNCGTEPVTLNAYFETGFDLPFKLAEEFSKQYPNVTWDIKQDQFTNLINSTPRLLSGDNPPDLIRLPTMVSFAKQGLLKDLDGYAAAFGWDKWPVPQLNQNRVAPDGTRGSGTLYAMGLNYSLTGIFYNKSLAAQIGMTEPPKTLAEFEDYLAKAKAAGLLPIMAWGSAKSGMGLAFPLQALMASVGPVEPINDWIFQKPGATIDTPSNLIAAQHLEQWIKNGYFPPDINAIEYTDANVRFTKGEGVFLFNGDWENWRYDKDMPGNVGFFLMPPAEEGKPPAAMSAPLTYGIAAKAKNPDCAAFFLNWVATNEKARAINVQYGGSNPGGPADLPLPPVPEGSITNQTLAAGAIIGKAGTAMDFIANATSSIFAQGWTPELQKMVAGKQDAAGLLKAVQAEYERELAEQ</sequence>
<dbReference type="RefSeq" id="WP_315624842.1">
    <property type="nucleotide sequence ID" value="NZ_JAUHMF010000001.1"/>
</dbReference>
<feature type="region of interest" description="Disordered" evidence="1">
    <location>
        <begin position="31"/>
        <end position="70"/>
    </location>
</feature>
<dbReference type="EMBL" id="JAUHMF010000001">
    <property type="protein sequence ID" value="MDT8898197.1"/>
    <property type="molecule type" value="Genomic_DNA"/>
</dbReference>
<keyword evidence="2" id="KW-0732">Signal</keyword>
<gene>
    <name evidence="3" type="ORF">QYE77_07940</name>
</gene>
<dbReference type="Pfam" id="PF01547">
    <property type="entry name" value="SBP_bac_1"/>
    <property type="match status" value="1"/>
</dbReference>
<feature type="compositionally biased region" description="Low complexity" evidence="1">
    <location>
        <begin position="31"/>
        <end position="58"/>
    </location>
</feature>
<dbReference type="PANTHER" id="PTHR43649">
    <property type="entry name" value="ARABINOSE-BINDING PROTEIN-RELATED"/>
    <property type="match status" value="1"/>
</dbReference>
<name>A0ABU3NMZ7_9CHLR</name>
<dbReference type="PROSITE" id="PS51257">
    <property type="entry name" value="PROKAR_LIPOPROTEIN"/>
    <property type="match status" value="1"/>
</dbReference>
<dbReference type="PANTHER" id="PTHR43649:SF12">
    <property type="entry name" value="DIACETYLCHITOBIOSE BINDING PROTEIN DASA"/>
    <property type="match status" value="1"/>
</dbReference>
<keyword evidence="4" id="KW-1185">Reference proteome</keyword>
<dbReference type="SUPFAM" id="SSF53850">
    <property type="entry name" value="Periplasmic binding protein-like II"/>
    <property type="match status" value="1"/>
</dbReference>
<evidence type="ECO:0000313" key="3">
    <source>
        <dbReference type="EMBL" id="MDT8898197.1"/>
    </source>
</evidence>
<dbReference type="InterPro" id="IPR050490">
    <property type="entry name" value="Bact_solute-bd_prot1"/>
</dbReference>
<comment type="caution">
    <text evidence="3">The sequence shown here is derived from an EMBL/GenBank/DDBJ whole genome shotgun (WGS) entry which is preliminary data.</text>
</comment>
<dbReference type="Proteomes" id="UP001254165">
    <property type="component" value="Unassembled WGS sequence"/>
</dbReference>
<accession>A0ABU3NMZ7</accession>
<feature type="chain" id="PRO_5045961179" evidence="2">
    <location>
        <begin position="29"/>
        <end position="474"/>
    </location>
</feature>
<evidence type="ECO:0000256" key="1">
    <source>
        <dbReference type="SAM" id="MobiDB-lite"/>
    </source>
</evidence>
<dbReference type="InterPro" id="IPR006059">
    <property type="entry name" value="SBP"/>
</dbReference>